<dbReference type="InterPro" id="IPR007208">
    <property type="entry name" value="MrpF/PhaF-like"/>
</dbReference>
<accession>A0A368U648</accession>
<dbReference type="GO" id="GO:0015385">
    <property type="term" value="F:sodium:proton antiporter activity"/>
    <property type="evidence" value="ECO:0007669"/>
    <property type="project" value="TreeGrafter"/>
</dbReference>
<keyword evidence="6 8" id="KW-1133">Transmembrane helix</keyword>
<evidence type="ECO:0000256" key="7">
    <source>
        <dbReference type="ARBA" id="ARBA00023136"/>
    </source>
</evidence>
<keyword evidence="10" id="KW-1185">Reference proteome</keyword>
<evidence type="ECO:0000256" key="2">
    <source>
        <dbReference type="ARBA" id="ARBA00009212"/>
    </source>
</evidence>
<dbReference type="EMBL" id="QPIJ01000013">
    <property type="protein sequence ID" value="RCV92475.1"/>
    <property type="molecule type" value="Genomic_DNA"/>
</dbReference>
<feature type="transmembrane region" description="Helical" evidence="8">
    <location>
        <begin position="23"/>
        <end position="46"/>
    </location>
</feature>
<evidence type="ECO:0000256" key="5">
    <source>
        <dbReference type="ARBA" id="ARBA00022692"/>
    </source>
</evidence>
<keyword evidence="4" id="KW-1003">Cell membrane</keyword>
<feature type="transmembrane region" description="Helical" evidence="8">
    <location>
        <begin position="52"/>
        <end position="69"/>
    </location>
</feature>
<keyword evidence="7 8" id="KW-0472">Membrane</keyword>
<keyword evidence="5 8" id="KW-0812">Transmembrane</keyword>
<gene>
    <name evidence="9" type="ORF">DU506_07555</name>
</gene>
<dbReference type="PANTHER" id="PTHR34702">
    <property type="entry name" value="NA(+)/H(+) ANTIPORTER SUBUNIT F1"/>
    <property type="match status" value="1"/>
</dbReference>
<evidence type="ECO:0000256" key="3">
    <source>
        <dbReference type="ARBA" id="ARBA00022448"/>
    </source>
</evidence>
<dbReference type="Proteomes" id="UP000253204">
    <property type="component" value="Unassembled WGS sequence"/>
</dbReference>
<dbReference type="AlphaFoldDB" id="A0A368U648"/>
<dbReference type="OrthoDB" id="6170784at2"/>
<comment type="similarity">
    <text evidence="2">Belongs to the CPA3 antiporters (TC 2.A.63) subunit F family.</text>
</comment>
<evidence type="ECO:0000313" key="10">
    <source>
        <dbReference type="Proteomes" id="UP000253204"/>
    </source>
</evidence>
<comment type="subcellular location">
    <subcellularLocation>
        <location evidence="1">Cell membrane</location>
        <topology evidence="1">Multi-pass membrane protein</topology>
    </subcellularLocation>
</comment>
<reference evidence="9 10" key="1">
    <citation type="submission" date="2018-07" db="EMBL/GenBank/DDBJ databases">
        <title>Halomonas rutogse sp. nov., isolated from Lake TangqianCo on Tibetan Plateau.</title>
        <authorList>
            <person name="Lu H."/>
            <person name="Xing P."/>
            <person name="Wu Q."/>
        </authorList>
    </citation>
    <scope>NUCLEOTIDE SEQUENCE [LARGE SCALE GENOMIC DNA]</scope>
    <source>
        <strain evidence="9 10">TQ8S</strain>
    </source>
</reference>
<evidence type="ECO:0000313" key="9">
    <source>
        <dbReference type="EMBL" id="RCV92475.1"/>
    </source>
</evidence>
<comment type="caution">
    <text evidence="9">The sequence shown here is derived from an EMBL/GenBank/DDBJ whole genome shotgun (WGS) entry which is preliminary data.</text>
</comment>
<sequence length="83" mass="9177">MLLANAIVSLWRLYRGPTNADRMLAVSFFTTSSLAIILLFSAYFTLPALVDIALLFALLAALGTANFVVRYYPSKREESNDDA</sequence>
<keyword evidence="3" id="KW-0813">Transport</keyword>
<dbReference type="PANTHER" id="PTHR34702:SF1">
    <property type="entry name" value="NA(+)_H(+) ANTIPORTER SUBUNIT F"/>
    <property type="match status" value="1"/>
</dbReference>
<evidence type="ECO:0000256" key="4">
    <source>
        <dbReference type="ARBA" id="ARBA00022475"/>
    </source>
</evidence>
<dbReference type="Pfam" id="PF04066">
    <property type="entry name" value="MrpF_PhaF"/>
    <property type="match status" value="1"/>
</dbReference>
<name>A0A368U648_9GAMM</name>
<protein>
    <submittedName>
        <fullName evidence="9">Multiple resistance and pH regulation protein F</fullName>
    </submittedName>
</protein>
<dbReference type="GO" id="GO:0005886">
    <property type="term" value="C:plasma membrane"/>
    <property type="evidence" value="ECO:0007669"/>
    <property type="project" value="UniProtKB-SubCell"/>
</dbReference>
<evidence type="ECO:0000256" key="6">
    <source>
        <dbReference type="ARBA" id="ARBA00022989"/>
    </source>
</evidence>
<evidence type="ECO:0000256" key="1">
    <source>
        <dbReference type="ARBA" id="ARBA00004651"/>
    </source>
</evidence>
<proteinExistence type="inferred from homology"/>
<organism evidence="9 10">
    <name type="scientific">Vreelandella rituensis</name>
    <dbReference type="NCBI Taxonomy" id="2282306"/>
    <lineage>
        <taxon>Bacteria</taxon>
        <taxon>Pseudomonadati</taxon>
        <taxon>Pseudomonadota</taxon>
        <taxon>Gammaproteobacteria</taxon>
        <taxon>Oceanospirillales</taxon>
        <taxon>Halomonadaceae</taxon>
        <taxon>Vreelandella</taxon>
    </lineage>
</organism>
<evidence type="ECO:0000256" key="8">
    <source>
        <dbReference type="SAM" id="Phobius"/>
    </source>
</evidence>